<dbReference type="InParanoid" id="A0A5J5EJ66"/>
<protein>
    <submittedName>
        <fullName evidence="1">Uncharacterized protein</fullName>
    </submittedName>
</protein>
<gene>
    <name evidence="1" type="ORF">FN846DRAFT_351249</name>
</gene>
<sequence>MCLWGRLRRMERLWREEEAPGAAAADRGEDWQLRKTGLRPGGVCGAEVGREVSTHHSVHRQSQAHTRNSWRFERRRWIAEQMEAASNRRAELRTGPRQTERDAMVVMGSVGRGERTGSHAEEMEAGNAGLAVVVAFGRTFGYPKQQAAMRGCVEQKRLLKTTPEKKPHDVGDGDNHDIKLNCWRNQPAPHRVRSCCPHLSMASVPRGNIGIREWLPEKEAKFSLHGTAMEGIELAV</sequence>
<evidence type="ECO:0000313" key="2">
    <source>
        <dbReference type="Proteomes" id="UP000326924"/>
    </source>
</evidence>
<accession>A0A5J5EJ66</accession>
<comment type="caution">
    <text evidence="1">The sequence shown here is derived from an EMBL/GenBank/DDBJ whole genome shotgun (WGS) entry which is preliminary data.</text>
</comment>
<dbReference type="AlphaFoldDB" id="A0A5J5EJ66"/>
<name>A0A5J5EJ66_9PEZI</name>
<reference evidence="1 2" key="1">
    <citation type="submission" date="2019-09" db="EMBL/GenBank/DDBJ databases">
        <title>Draft genome of the ectomycorrhizal ascomycete Sphaerosporella brunnea.</title>
        <authorList>
            <consortium name="DOE Joint Genome Institute"/>
            <person name="Benucci G.M."/>
            <person name="Marozzi G."/>
            <person name="Antonielli L."/>
            <person name="Sanchez S."/>
            <person name="Marco P."/>
            <person name="Wang X."/>
            <person name="Falini L.B."/>
            <person name="Barry K."/>
            <person name="Haridas S."/>
            <person name="Lipzen A."/>
            <person name="Labutti K."/>
            <person name="Grigoriev I.V."/>
            <person name="Murat C."/>
            <person name="Martin F."/>
            <person name="Albertini E."/>
            <person name="Donnini D."/>
            <person name="Bonito G."/>
        </authorList>
    </citation>
    <scope>NUCLEOTIDE SEQUENCE [LARGE SCALE GENOMIC DNA]</scope>
    <source>
        <strain evidence="1 2">Sb_GMNB300</strain>
    </source>
</reference>
<dbReference type="Proteomes" id="UP000326924">
    <property type="component" value="Unassembled WGS sequence"/>
</dbReference>
<dbReference type="EMBL" id="VXIS01000283">
    <property type="protein sequence ID" value="KAA8895193.1"/>
    <property type="molecule type" value="Genomic_DNA"/>
</dbReference>
<evidence type="ECO:0000313" key="1">
    <source>
        <dbReference type="EMBL" id="KAA8895193.1"/>
    </source>
</evidence>
<proteinExistence type="predicted"/>
<organism evidence="1 2">
    <name type="scientific">Sphaerosporella brunnea</name>
    <dbReference type="NCBI Taxonomy" id="1250544"/>
    <lineage>
        <taxon>Eukaryota</taxon>
        <taxon>Fungi</taxon>
        <taxon>Dikarya</taxon>
        <taxon>Ascomycota</taxon>
        <taxon>Pezizomycotina</taxon>
        <taxon>Pezizomycetes</taxon>
        <taxon>Pezizales</taxon>
        <taxon>Pyronemataceae</taxon>
        <taxon>Sphaerosporella</taxon>
    </lineage>
</organism>
<keyword evidence="2" id="KW-1185">Reference proteome</keyword>